<evidence type="ECO:0000313" key="2">
    <source>
        <dbReference type="Proteomes" id="UP000028681"/>
    </source>
</evidence>
<name>A0A076LSZ4_9GAMM</name>
<dbReference type="HOGENOM" id="CLU_3183094_0_0_6"/>
<protein>
    <submittedName>
        <fullName evidence="1">Uncharacterized protein</fullName>
    </submittedName>
</protein>
<dbReference type="KEGG" id="ete:ETEE_3212"/>
<dbReference type="RefSeq" id="WP_162207669.1">
    <property type="nucleotide sequence ID" value="NZ_CP006664.1"/>
</dbReference>
<proteinExistence type="predicted"/>
<sequence>MRKKTLWGWRGGREKWKISGLFSPSAHFRVVRQVFPASNWADIIHN</sequence>
<dbReference type="EMBL" id="CP006664">
    <property type="protein sequence ID" value="AIJ09638.1"/>
    <property type="molecule type" value="Genomic_DNA"/>
</dbReference>
<dbReference type="GeneID" id="51989054"/>
<accession>A0A076LSZ4</accession>
<evidence type="ECO:0000313" key="1">
    <source>
        <dbReference type="EMBL" id="AIJ09638.1"/>
    </source>
</evidence>
<gene>
    <name evidence="1" type="ORF">ETEE_3212</name>
</gene>
<dbReference type="AlphaFoldDB" id="A0A076LSZ4"/>
<reference evidence="1 2" key="1">
    <citation type="journal article" date="2012" name="PLoS ONE">
        <title>Edwardsiella comparative phylogenomics reveal the new intra/inter-species taxonomic relationships, virulence evolution and niche adaptation mechanisms.</title>
        <authorList>
            <person name="Yang M."/>
            <person name="Lv Y."/>
            <person name="Xiao J."/>
            <person name="Wu H."/>
            <person name="Zheng H."/>
            <person name="Liu Q."/>
            <person name="Zhang Y."/>
            <person name="Wang Q."/>
        </authorList>
    </citation>
    <scope>NUCLEOTIDE SEQUENCE [LARGE SCALE GENOMIC DNA]</scope>
    <source>
        <strain evidence="2">080813</strain>
    </source>
</reference>
<organism evidence="1 2">
    <name type="scientific">Edwardsiella anguillarum ET080813</name>
    <dbReference type="NCBI Taxonomy" id="667120"/>
    <lineage>
        <taxon>Bacteria</taxon>
        <taxon>Pseudomonadati</taxon>
        <taxon>Pseudomonadota</taxon>
        <taxon>Gammaproteobacteria</taxon>
        <taxon>Enterobacterales</taxon>
        <taxon>Hafniaceae</taxon>
        <taxon>Edwardsiella</taxon>
    </lineage>
</organism>
<dbReference type="Proteomes" id="UP000028681">
    <property type="component" value="Chromosome"/>
</dbReference>